<dbReference type="EMBL" id="FNRK01000014">
    <property type="protein sequence ID" value="SEA56195.1"/>
    <property type="molecule type" value="Genomic_DNA"/>
</dbReference>
<evidence type="ECO:0000313" key="3">
    <source>
        <dbReference type="Proteomes" id="UP000199394"/>
    </source>
</evidence>
<sequence length="220" mass="23561">MLNVFVVPNGDGSYALSTGGYIAAAVVVFLILILASTLTQSKKPIDTRELTFAAVAIALTIITSFIKLWHMPMGGSITLFSMLFITLIGYWYGPSFGILTGVAYGLLQLIIDPYILSVPQLLIDYPLSFGALGLSGFFSKKKNGLVLGYLTGVLGRYFFAVISGVVFFGLYAADFGMSPLPYSLLYNGMYIGGEAAITVVVLLIPSVSKALDRLKLQALA</sequence>
<feature type="transmembrane region" description="Helical" evidence="1">
    <location>
        <begin position="146"/>
        <end position="172"/>
    </location>
</feature>
<feature type="transmembrane region" description="Helical" evidence="1">
    <location>
        <begin position="184"/>
        <end position="205"/>
    </location>
</feature>
<dbReference type="RefSeq" id="WP_090307793.1">
    <property type="nucleotide sequence ID" value="NZ_FNRK01000014.1"/>
</dbReference>
<proteinExistence type="predicted"/>
<name>A0A1H4C6X9_9FIRM</name>
<dbReference type="GO" id="GO:0005886">
    <property type="term" value="C:plasma membrane"/>
    <property type="evidence" value="ECO:0007669"/>
    <property type="project" value="InterPro"/>
</dbReference>
<dbReference type="OrthoDB" id="9795813at2"/>
<dbReference type="Proteomes" id="UP000199394">
    <property type="component" value="Unassembled WGS sequence"/>
</dbReference>
<keyword evidence="1" id="KW-0472">Membrane</keyword>
<dbReference type="Gene3D" id="1.10.1760.20">
    <property type="match status" value="1"/>
</dbReference>
<evidence type="ECO:0000256" key="1">
    <source>
        <dbReference type="SAM" id="Phobius"/>
    </source>
</evidence>
<feature type="transmembrane region" description="Helical" evidence="1">
    <location>
        <begin position="122"/>
        <end position="139"/>
    </location>
</feature>
<accession>A0A1H4C6X9</accession>
<keyword evidence="1" id="KW-0812">Transmembrane</keyword>
<evidence type="ECO:0000313" key="2">
    <source>
        <dbReference type="EMBL" id="SEA56195.1"/>
    </source>
</evidence>
<protein>
    <submittedName>
        <fullName evidence="2">Thiamine transporter</fullName>
    </submittedName>
</protein>
<gene>
    <name evidence="2" type="ORF">SAMN04515656_11416</name>
</gene>
<dbReference type="STRING" id="81409.SAMN04515656_11416"/>
<organism evidence="2 3">
    <name type="scientific">Eubacterium aggregans</name>
    <dbReference type="NCBI Taxonomy" id="81409"/>
    <lineage>
        <taxon>Bacteria</taxon>
        <taxon>Bacillati</taxon>
        <taxon>Bacillota</taxon>
        <taxon>Clostridia</taxon>
        <taxon>Eubacteriales</taxon>
        <taxon>Eubacteriaceae</taxon>
        <taxon>Eubacterium</taxon>
    </lineage>
</organism>
<dbReference type="AlphaFoldDB" id="A0A1H4C6X9"/>
<feature type="transmembrane region" description="Helical" evidence="1">
    <location>
        <begin position="20"/>
        <end position="38"/>
    </location>
</feature>
<reference evidence="2 3" key="1">
    <citation type="submission" date="2016-10" db="EMBL/GenBank/DDBJ databases">
        <authorList>
            <person name="de Groot N.N."/>
        </authorList>
    </citation>
    <scope>NUCLEOTIDE SEQUENCE [LARGE SCALE GENOMIC DNA]</scope>
    <source>
        <strain evidence="2 3">SR12</strain>
    </source>
</reference>
<keyword evidence="3" id="KW-1185">Reference proteome</keyword>
<dbReference type="InterPro" id="IPR012651">
    <property type="entry name" value="Thia_Transptr_ThiT"/>
</dbReference>
<feature type="transmembrane region" description="Helical" evidence="1">
    <location>
        <begin position="50"/>
        <end position="69"/>
    </location>
</feature>
<dbReference type="Pfam" id="PF09515">
    <property type="entry name" value="Thia_YuaJ"/>
    <property type="match status" value="1"/>
</dbReference>
<dbReference type="NCBIfam" id="TIGR02357">
    <property type="entry name" value="ECF_ThiT_YuaJ"/>
    <property type="match status" value="1"/>
</dbReference>
<dbReference type="GO" id="GO:0015234">
    <property type="term" value="F:thiamine transmembrane transporter activity"/>
    <property type="evidence" value="ECO:0007669"/>
    <property type="project" value="InterPro"/>
</dbReference>
<keyword evidence="1" id="KW-1133">Transmembrane helix</keyword>
<feature type="transmembrane region" description="Helical" evidence="1">
    <location>
        <begin position="75"/>
        <end position="93"/>
    </location>
</feature>